<dbReference type="AlphaFoldDB" id="A0A4R3XX44"/>
<dbReference type="GO" id="GO:0035438">
    <property type="term" value="F:cyclic-di-GMP binding"/>
    <property type="evidence" value="ECO:0007669"/>
    <property type="project" value="InterPro"/>
</dbReference>
<feature type="domain" description="PilZ" evidence="1">
    <location>
        <begin position="6"/>
        <end position="94"/>
    </location>
</feature>
<comment type="caution">
    <text evidence="2">The sequence shown here is derived from an EMBL/GenBank/DDBJ whole genome shotgun (WGS) entry which is preliminary data.</text>
</comment>
<dbReference type="Proteomes" id="UP000295367">
    <property type="component" value="Unassembled WGS sequence"/>
</dbReference>
<organism evidence="2 3">
    <name type="scientific">Sulfurirhabdus autotrophica</name>
    <dbReference type="NCBI Taxonomy" id="1706046"/>
    <lineage>
        <taxon>Bacteria</taxon>
        <taxon>Pseudomonadati</taxon>
        <taxon>Pseudomonadota</taxon>
        <taxon>Betaproteobacteria</taxon>
        <taxon>Nitrosomonadales</taxon>
        <taxon>Sulfuricellaceae</taxon>
        <taxon>Sulfurirhabdus</taxon>
    </lineage>
</organism>
<evidence type="ECO:0000313" key="2">
    <source>
        <dbReference type="EMBL" id="TCV84335.1"/>
    </source>
</evidence>
<gene>
    <name evidence="2" type="ORF">EDC63_112100</name>
</gene>
<name>A0A4R3XX44_9PROT</name>
<dbReference type="InterPro" id="IPR009875">
    <property type="entry name" value="PilZ_domain"/>
</dbReference>
<dbReference type="RefSeq" id="WP_165922994.1">
    <property type="nucleotide sequence ID" value="NZ_BHVT01000015.1"/>
</dbReference>
<evidence type="ECO:0000313" key="3">
    <source>
        <dbReference type="Proteomes" id="UP000295367"/>
    </source>
</evidence>
<keyword evidence="3" id="KW-1185">Reference proteome</keyword>
<protein>
    <submittedName>
        <fullName evidence="2">PilZ domain-containing protein</fullName>
    </submittedName>
</protein>
<dbReference type="EMBL" id="SMCO01000012">
    <property type="protein sequence ID" value="TCV84335.1"/>
    <property type="molecule type" value="Genomic_DNA"/>
</dbReference>
<dbReference type="Gene3D" id="2.40.10.220">
    <property type="entry name" value="predicted glycosyltransferase like domains"/>
    <property type="match status" value="1"/>
</dbReference>
<proteinExistence type="predicted"/>
<dbReference type="Pfam" id="PF07238">
    <property type="entry name" value="PilZ"/>
    <property type="match status" value="1"/>
</dbReference>
<dbReference type="SUPFAM" id="SSF141371">
    <property type="entry name" value="PilZ domain-like"/>
    <property type="match status" value="1"/>
</dbReference>
<reference evidence="2 3" key="1">
    <citation type="submission" date="2019-03" db="EMBL/GenBank/DDBJ databases">
        <title>Genomic Encyclopedia of Type Strains, Phase IV (KMG-IV): sequencing the most valuable type-strain genomes for metagenomic binning, comparative biology and taxonomic classification.</title>
        <authorList>
            <person name="Goeker M."/>
        </authorList>
    </citation>
    <scope>NUCLEOTIDE SEQUENCE [LARGE SCALE GENOMIC DNA]</scope>
    <source>
        <strain evidence="2 3">DSM 100309</strain>
    </source>
</reference>
<sequence>MRNHENRAALRVPLNCKVKIKVLGARESHYGICKDLSVDGILIESDYVPRYGQVLEVQVLPPQKGPVVPLHAIIQVRRCSEIIGSKLYEIGAKIKEIKK</sequence>
<evidence type="ECO:0000259" key="1">
    <source>
        <dbReference type="Pfam" id="PF07238"/>
    </source>
</evidence>
<accession>A0A4R3XX44</accession>